<name>A0A6P1D966_9NOCA</name>
<dbReference type="PANTHER" id="PTHR37574">
    <property type="entry name" value="LIPASE B"/>
    <property type="match status" value="1"/>
</dbReference>
<reference evidence="2 3" key="1">
    <citation type="submission" date="2020-01" db="EMBL/GenBank/DDBJ databases">
        <title>Genetics and antimicrobial susceptibilities of Nocardia species isolated from the soil; a comparison with species isolated from humans.</title>
        <authorList>
            <person name="Carrasco G."/>
            <person name="Monzon S."/>
            <person name="Sansegundo M."/>
            <person name="Garcia E."/>
            <person name="Garrido N."/>
            <person name="Medina M.J."/>
            <person name="Villalon P."/>
            <person name="Ramirez-Arocha A.C."/>
            <person name="Jimenez P."/>
            <person name="Cuesta I."/>
            <person name="Valdezate S."/>
        </authorList>
    </citation>
    <scope>NUCLEOTIDE SEQUENCE [LARGE SCALE GENOMIC DNA]</scope>
    <source>
        <strain evidence="2 3">CNM20110639</strain>
    </source>
</reference>
<dbReference type="Proteomes" id="UP000468928">
    <property type="component" value="Unassembled WGS sequence"/>
</dbReference>
<evidence type="ECO:0000313" key="3">
    <source>
        <dbReference type="Proteomes" id="UP000468928"/>
    </source>
</evidence>
<feature type="chain" id="PRO_5026837368" evidence="1">
    <location>
        <begin position="29"/>
        <end position="325"/>
    </location>
</feature>
<evidence type="ECO:0000313" key="2">
    <source>
        <dbReference type="EMBL" id="NEW45764.1"/>
    </source>
</evidence>
<gene>
    <name evidence="2" type="ORF">GV789_15105</name>
</gene>
<dbReference type="InterPro" id="IPR053228">
    <property type="entry name" value="Stereospecific_Lipase"/>
</dbReference>
<dbReference type="InterPro" id="IPR029058">
    <property type="entry name" value="AB_hydrolase_fold"/>
</dbReference>
<dbReference type="SUPFAM" id="SSF53474">
    <property type="entry name" value="alpha/beta-Hydrolases"/>
    <property type="match status" value="1"/>
</dbReference>
<dbReference type="GO" id="GO:0016787">
    <property type="term" value="F:hydrolase activity"/>
    <property type="evidence" value="ECO:0007669"/>
    <property type="project" value="InterPro"/>
</dbReference>
<sequence>MRPTIARRALLAATTVLSLALGAGVAAAAPDSAAPALRPSVQTVEQALTCTGDLSTGPTPLLLLHGTTSTSVANWSWNWDRYLDAQGWAHCDLQSPDNATADIQMNGEYVARAIQIMFERAGRPISILGHSQGGMVARWALAFWPETRAMVDDYVGFASSNHGSQHPVQDCHRTKMCSAARWQQTGGSNFLTALNSQPETFAEVDYTVVATELDEIVMPYTSAYLPSGSNVTNVAVQDLCPGRLVEHFGMAYDNTAFQLAVDAFTHDGPAQPHRVGGAGCADMLMPGVDPASFVPNSAMALNESIQATLFAPTLGGEPPLMPYAH</sequence>
<accession>A0A6P1D966</accession>
<proteinExistence type="predicted"/>
<evidence type="ECO:0000256" key="1">
    <source>
        <dbReference type="SAM" id="SignalP"/>
    </source>
</evidence>
<dbReference type="RefSeq" id="WP_163829313.1">
    <property type="nucleotide sequence ID" value="NZ_JAAGUZ010000036.1"/>
</dbReference>
<dbReference type="InterPro" id="IPR002918">
    <property type="entry name" value="Lipase_EstA/Esterase_EstB"/>
</dbReference>
<dbReference type="Pfam" id="PF01674">
    <property type="entry name" value="Lipase_2"/>
    <property type="match status" value="1"/>
</dbReference>
<dbReference type="PROSITE" id="PS51318">
    <property type="entry name" value="TAT"/>
    <property type="match status" value="1"/>
</dbReference>
<protein>
    <submittedName>
        <fullName evidence="2">Lipase</fullName>
    </submittedName>
</protein>
<dbReference type="EMBL" id="JAAGUZ010000036">
    <property type="protein sequence ID" value="NEW45764.1"/>
    <property type="molecule type" value="Genomic_DNA"/>
</dbReference>
<dbReference type="Gene3D" id="3.40.50.1820">
    <property type="entry name" value="alpha/beta hydrolase"/>
    <property type="match status" value="1"/>
</dbReference>
<dbReference type="AlphaFoldDB" id="A0A6P1D966"/>
<organism evidence="2 3">
    <name type="scientific">Nocardia cyriacigeorgica</name>
    <dbReference type="NCBI Taxonomy" id="135487"/>
    <lineage>
        <taxon>Bacteria</taxon>
        <taxon>Bacillati</taxon>
        <taxon>Actinomycetota</taxon>
        <taxon>Actinomycetes</taxon>
        <taxon>Mycobacteriales</taxon>
        <taxon>Nocardiaceae</taxon>
        <taxon>Nocardia</taxon>
    </lineage>
</organism>
<dbReference type="GO" id="GO:0016042">
    <property type="term" value="P:lipid catabolic process"/>
    <property type="evidence" value="ECO:0007669"/>
    <property type="project" value="InterPro"/>
</dbReference>
<keyword evidence="1" id="KW-0732">Signal</keyword>
<dbReference type="InterPro" id="IPR006311">
    <property type="entry name" value="TAT_signal"/>
</dbReference>
<dbReference type="PANTHER" id="PTHR37574:SF1">
    <property type="entry name" value="LIPASE B"/>
    <property type="match status" value="1"/>
</dbReference>
<feature type="signal peptide" evidence="1">
    <location>
        <begin position="1"/>
        <end position="28"/>
    </location>
</feature>
<comment type="caution">
    <text evidence="2">The sequence shown here is derived from an EMBL/GenBank/DDBJ whole genome shotgun (WGS) entry which is preliminary data.</text>
</comment>